<sequence>MKRKWVKRLGILALISAGGVILVGFLFRDDGTLSRFLSDEAETEFKEVYASAMNELPEPHTQQRIETTFGVVQMYGFGDVESTKTPLLLLPGKSASTPMWESNLADLMKERPVYTIDLLGEPGLSTVEKRMETRPFGYMR</sequence>
<gene>
    <name evidence="2" type="ORF">EV213_10572</name>
</gene>
<dbReference type="RefSeq" id="WP_243740027.1">
    <property type="nucleotide sequence ID" value="NZ_SNYJ01000005.1"/>
</dbReference>
<proteinExistence type="predicted"/>
<name>A0A4R6U4T5_9BACI</name>
<evidence type="ECO:0000256" key="1">
    <source>
        <dbReference type="SAM" id="Phobius"/>
    </source>
</evidence>
<evidence type="ECO:0008006" key="4">
    <source>
        <dbReference type="Google" id="ProtNLM"/>
    </source>
</evidence>
<evidence type="ECO:0000313" key="2">
    <source>
        <dbReference type="EMBL" id="TDQ40726.1"/>
    </source>
</evidence>
<keyword evidence="3" id="KW-1185">Reference proteome</keyword>
<protein>
    <recommendedName>
        <fullName evidence="4">Alpha/beta hydrolase family protein</fullName>
    </recommendedName>
</protein>
<feature type="transmembrane region" description="Helical" evidence="1">
    <location>
        <begin position="9"/>
        <end position="27"/>
    </location>
</feature>
<accession>A0A4R6U4T5</accession>
<keyword evidence="1" id="KW-0812">Transmembrane</keyword>
<dbReference type="Proteomes" id="UP000295632">
    <property type="component" value="Unassembled WGS sequence"/>
</dbReference>
<dbReference type="AlphaFoldDB" id="A0A4R6U4T5"/>
<reference evidence="2 3" key="1">
    <citation type="submission" date="2019-03" db="EMBL/GenBank/DDBJ databases">
        <title>Genomic Encyclopedia of Type Strains, Phase IV (KMG-IV): sequencing the most valuable type-strain genomes for metagenomic binning, comparative biology and taxonomic classification.</title>
        <authorList>
            <person name="Goeker M."/>
        </authorList>
    </citation>
    <scope>NUCLEOTIDE SEQUENCE [LARGE SCALE GENOMIC DNA]</scope>
    <source>
        <strain evidence="2 3">DSM 28697</strain>
    </source>
</reference>
<dbReference type="Gene3D" id="3.40.50.1820">
    <property type="entry name" value="alpha/beta hydrolase"/>
    <property type="match status" value="1"/>
</dbReference>
<comment type="caution">
    <text evidence="2">The sequence shown here is derived from an EMBL/GenBank/DDBJ whole genome shotgun (WGS) entry which is preliminary data.</text>
</comment>
<dbReference type="InterPro" id="IPR029058">
    <property type="entry name" value="AB_hydrolase_fold"/>
</dbReference>
<dbReference type="EMBL" id="SNYJ01000005">
    <property type="protein sequence ID" value="TDQ40726.1"/>
    <property type="molecule type" value="Genomic_DNA"/>
</dbReference>
<keyword evidence="1" id="KW-0472">Membrane</keyword>
<evidence type="ECO:0000313" key="3">
    <source>
        <dbReference type="Proteomes" id="UP000295632"/>
    </source>
</evidence>
<organism evidence="2 3">
    <name type="scientific">Aureibacillus halotolerans</name>
    <dbReference type="NCBI Taxonomy" id="1508390"/>
    <lineage>
        <taxon>Bacteria</taxon>
        <taxon>Bacillati</taxon>
        <taxon>Bacillota</taxon>
        <taxon>Bacilli</taxon>
        <taxon>Bacillales</taxon>
        <taxon>Bacillaceae</taxon>
        <taxon>Aureibacillus</taxon>
    </lineage>
</organism>
<keyword evidence="1" id="KW-1133">Transmembrane helix</keyword>